<name>A0AAE8QDV7_9HYPH</name>
<protein>
    <submittedName>
        <fullName evidence="1">Uncharacterized protein</fullName>
    </submittedName>
</protein>
<accession>A0AAE8QDV7</accession>
<dbReference type="Proteomes" id="UP000291892">
    <property type="component" value="Unassembled WGS sequence"/>
</dbReference>
<proteinExistence type="predicted"/>
<reference evidence="1 2" key="1">
    <citation type="submission" date="2019-02" db="EMBL/GenBank/DDBJ databases">
        <title>The genomic architecture of introgression among sibling species of bacteria.</title>
        <authorList>
            <person name="Cavassim M.I.A."/>
            <person name="Moeskjaer S."/>
            <person name="Moslemi C."/>
            <person name="Fields B."/>
            <person name="Bachmann A."/>
            <person name="Vilhjalmsson B."/>
            <person name="Schierup M.H."/>
            <person name="Young J.P.W."/>
            <person name="Andersen S.U."/>
        </authorList>
    </citation>
    <scope>NUCLEOTIDE SEQUENCE [LARGE SCALE GENOMIC DNA]</scope>
    <source>
        <strain evidence="1 2">SM42</strain>
    </source>
</reference>
<comment type="caution">
    <text evidence="1">The sequence shown here is derived from an EMBL/GenBank/DDBJ whole genome shotgun (WGS) entry which is preliminary data.</text>
</comment>
<evidence type="ECO:0000313" key="2">
    <source>
        <dbReference type="Proteomes" id="UP000291892"/>
    </source>
</evidence>
<dbReference type="EMBL" id="SIKX01000001">
    <property type="protein sequence ID" value="TBF19002.1"/>
    <property type="molecule type" value="Genomic_DNA"/>
</dbReference>
<dbReference type="RefSeq" id="WP_130822644.1">
    <property type="nucleotide sequence ID" value="NZ_SIKX01000001.1"/>
</dbReference>
<dbReference type="AlphaFoldDB" id="A0AAE8QDV7"/>
<evidence type="ECO:0000313" key="1">
    <source>
        <dbReference type="EMBL" id="TBF19002.1"/>
    </source>
</evidence>
<gene>
    <name evidence="1" type="ORF">ELG94_12100</name>
</gene>
<organism evidence="1 2">
    <name type="scientific">Rhizobium ruizarguesonis</name>
    <dbReference type="NCBI Taxonomy" id="2081791"/>
    <lineage>
        <taxon>Bacteria</taxon>
        <taxon>Pseudomonadati</taxon>
        <taxon>Pseudomonadota</taxon>
        <taxon>Alphaproteobacteria</taxon>
        <taxon>Hyphomicrobiales</taxon>
        <taxon>Rhizobiaceae</taxon>
        <taxon>Rhizobium/Agrobacterium group</taxon>
        <taxon>Rhizobium</taxon>
    </lineage>
</organism>
<sequence length="145" mass="16839">MNKRPTALNQGWNEYLLLSSRKPCDQVGTTSPASFYQFHFSINGLPTRQPGRGGLKWFFFKTRKMSIKKWSWNQIRRQTRFDPADRSYRNGKTHLFWDSNPIFPPVLQWHTFVIHLIAHSFKIAPLEFAPGRSSTSASLSADVPR</sequence>